<gene>
    <name evidence="1" type="ORF">S01H4_66919</name>
</gene>
<comment type="caution">
    <text evidence="1">The sequence shown here is derived from an EMBL/GenBank/DDBJ whole genome shotgun (WGS) entry which is preliminary data.</text>
</comment>
<evidence type="ECO:0000313" key="1">
    <source>
        <dbReference type="EMBL" id="GAH28450.1"/>
    </source>
</evidence>
<proteinExistence type="predicted"/>
<organism evidence="1">
    <name type="scientific">marine sediment metagenome</name>
    <dbReference type="NCBI Taxonomy" id="412755"/>
    <lineage>
        <taxon>unclassified sequences</taxon>
        <taxon>metagenomes</taxon>
        <taxon>ecological metagenomes</taxon>
    </lineage>
</organism>
<sequence>MEIHEDTRYIINPDSGMVEAFIAVHPVEAGSTLAGV</sequence>
<reference evidence="1" key="1">
    <citation type="journal article" date="2014" name="Front. Microbiol.">
        <title>High frequency of phylogenetically diverse reductive dehalogenase-homologous genes in deep subseafloor sedimentary metagenomes.</title>
        <authorList>
            <person name="Kawai M."/>
            <person name="Futagami T."/>
            <person name="Toyoda A."/>
            <person name="Takaki Y."/>
            <person name="Nishi S."/>
            <person name="Hori S."/>
            <person name="Arai W."/>
            <person name="Tsubouchi T."/>
            <person name="Morono Y."/>
            <person name="Uchiyama I."/>
            <person name="Ito T."/>
            <person name="Fujiyama A."/>
            <person name="Inagaki F."/>
            <person name="Takami H."/>
        </authorList>
    </citation>
    <scope>NUCLEOTIDE SEQUENCE</scope>
    <source>
        <strain evidence="1">Expedition CK06-06</strain>
    </source>
</reference>
<accession>X1F7B8</accession>
<name>X1F7B8_9ZZZZ</name>
<dbReference type="EMBL" id="BART01041726">
    <property type="protein sequence ID" value="GAH28450.1"/>
    <property type="molecule type" value="Genomic_DNA"/>
</dbReference>
<protein>
    <submittedName>
        <fullName evidence="1">Uncharacterized protein</fullName>
    </submittedName>
</protein>
<feature type="non-terminal residue" evidence="1">
    <location>
        <position position="36"/>
    </location>
</feature>
<dbReference type="AlphaFoldDB" id="X1F7B8"/>